<dbReference type="SUPFAM" id="SSF47459">
    <property type="entry name" value="HLH, helix-loop-helix DNA-binding domain"/>
    <property type="match status" value="1"/>
</dbReference>
<feature type="compositionally biased region" description="Basic and acidic residues" evidence="1">
    <location>
        <begin position="137"/>
        <end position="146"/>
    </location>
</feature>
<feature type="compositionally biased region" description="Basic residues" evidence="1">
    <location>
        <begin position="242"/>
        <end position="253"/>
    </location>
</feature>
<feature type="domain" description="BHLH" evidence="2">
    <location>
        <begin position="243"/>
        <end position="295"/>
    </location>
</feature>
<dbReference type="KEGG" id="btab:109029715"/>
<dbReference type="InterPro" id="IPR036638">
    <property type="entry name" value="HLH_DNA-bd_sf"/>
</dbReference>
<organism evidence="3 4">
    <name type="scientific">Bemisia tabaci</name>
    <name type="common">Sweetpotato whitefly</name>
    <name type="synonym">Aleurodes tabaci</name>
    <dbReference type="NCBI Taxonomy" id="7038"/>
    <lineage>
        <taxon>Eukaryota</taxon>
        <taxon>Metazoa</taxon>
        <taxon>Ecdysozoa</taxon>
        <taxon>Arthropoda</taxon>
        <taxon>Hexapoda</taxon>
        <taxon>Insecta</taxon>
        <taxon>Pterygota</taxon>
        <taxon>Neoptera</taxon>
        <taxon>Paraneoptera</taxon>
        <taxon>Hemiptera</taxon>
        <taxon>Sternorrhyncha</taxon>
        <taxon>Aleyrodoidea</taxon>
        <taxon>Aleyrodidae</taxon>
        <taxon>Aleyrodinae</taxon>
        <taxon>Bemisia</taxon>
    </lineage>
</organism>
<dbReference type="InterPro" id="IPR011598">
    <property type="entry name" value="bHLH_dom"/>
</dbReference>
<evidence type="ECO:0000313" key="4">
    <source>
        <dbReference type="Proteomes" id="UP001152759"/>
    </source>
</evidence>
<dbReference type="SMART" id="SM00353">
    <property type="entry name" value="HLH"/>
    <property type="match status" value="1"/>
</dbReference>
<dbReference type="GO" id="GO:0046983">
    <property type="term" value="F:protein dimerization activity"/>
    <property type="evidence" value="ECO:0007669"/>
    <property type="project" value="InterPro"/>
</dbReference>
<dbReference type="InterPro" id="IPR050283">
    <property type="entry name" value="E-box_TF_Regulators"/>
</dbReference>
<protein>
    <recommendedName>
        <fullName evidence="2">BHLH domain-containing protein</fullName>
    </recommendedName>
</protein>
<dbReference type="Gene3D" id="4.10.280.10">
    <property type="entry name" value="Helix-loop-helix DNA-binding domain"/>
    <property type="match status" value="1"/>
</dbReference>
<dbReference type="EMBL" id="OU963868">
    <property type="protein sequence ID" value="CAH0392983.1"/>
    <property type="molecule type" value="Genomic_DNA"/>
</dbReference>
<keyword evidence="4" id="KW-1185">Reference proteome</keyword>
<dbReference type="CDD" id="cd11466">
    <property type="entry name" value="bHLH_TS_HAND"/>
    <property type="match status" value="1"/>
</dbReference>
<gene>
    <name evidence="3" type="ORF">BEMITA_LOCUS11438</name>
</gene>
<dbReference type="PROSITE" id="PS50888">
    <property type="entry name" value="BHLH"/>
    <property type="match status" value="1"/>
</dbReference>
<name>A0A9P0AEW9_BEMTA</name>
<dbReference type="AlphaFoldDB" id="A0A9P0AEW9"/>
<feature type="region of interest" description="Disordered" evidence="1">
    <location>
        <begin position="102"/>
        <end position="146"/>
    </location>
</feature>
<dbReference type="Pfam" id="PF00010">
    <property type="entry name" value="HLH"/>
    <property type="match status" value="1"/>
</dbReference>
<reference evidence="3" key="1">
    <citation type="submission" date="2021-12" db="EMBL/GenBank/DDBJ databases">
        <authorList>
            <person name="King R."/>
        </authorList>
    </citation>
    <scope>NUCLEOTIDE SEQUENCE</scope>
</reference>
<feature type="region of interest" description="Disordered" evidence="1">
    <location>
        <begin position="59"/>
        <end position="86"/>
    </location>
</feature>
<dbReference type="PANTHER" id="PTHR23349">
    <property type="entry name" value="BASIC HELIX-LOOP-HELIX TRANSCRIPTION FACTOR, TWIST"/>
    <property type="match status" value="1"/>
</dbReference>
<dbReference type="PANTHER" id="PTHR23349:SF68">
    <property type="entry name" value="FI14601P"/>
    <property type="match status" value="1"/>
</dbReference>
<proteinExistence type="predicted"/>
<feature type="region of interest" description="Disordered" evidence="1">
    <location>
        <begin position="233"/>
        <end position="253"/>
    </location>
</feature>
<dbReference type="GO" id="GO:0000981">
    <property type="term" value="F:DNA-binding transcription factor activity, RNA polymerase II-specific"/>
    <property type="evidence" value="ECO:0007669"/>
    <property type="project" value="TreeGrafter"/>
</dbReference>
<evidence type="ECO:0000256" key="1">
    <source>
        <dbReference type="SAM" id="MobiDB-lite"/>
    </source>
</evidence>
<sequence>MNQVMSYNSYNPIINPMSNTYSPPVTPTRPCDLSYFPTGPRSDFGVSFDGQAQYGETLSKWVPDPSPNEKRHKNYPTPVTSEDKPMCGSLYGEPSPIFGEAKFGGPSSSEMDESEGYDEAKFTDSNNSNLEFADSPEFDRSRPDETYDEKYAVRINNNNNLEYDKRAYQSDRYVSPTDDYFQANFTYTPHPHVAPKLEIYDMDRELDPYAAASSQLYPQPTGAVTLVGAPGALQILDGPPPPRKRNTANKKERKRTLTLNKAFSLLRACIPNVPTDTKLSKIKTLKLAKEYIIFLLETLKSSDPKAWAEGFKADKALYSPRKSQQFKTTLKAYNENTDANQVTEARKSKGRTGWPQDVWAYELKPQQFSSPPPVRI</sequence>
<dbReference type="GO" id="GO:0000977">
    <property type="term" value="F:RNA polymerase II transcription regulatory region sequence-specific DNA binding"/>
    <property type="evidence" value="ECO:0007669"/>
    <property type="project" value="TreeGrafter"/>
</dbReference>
<dbReference type="GO" id="GO:0032502">
    <property type="term" value="P:developmental process"/>
    <property type="evidence" value="ECO:0007669"/>
    <property type="project" value="TreeGrafter"/>
</dbReference>
<accession>A0A9P0AEW9</accession>
<dbReference type="Proteomes" id="UP001152759">
    <property type="component" value="Chromosome 7"/>
</dbReference>
<evidence type="ECO:0000313" key="3">
    <source>
        <dbReference type="EMBL" id="CAH0392983.1"/>
    </source>
</evidence>
<evidence type="ECO:0000259" key="2">
    <source>
        <dbReference type="PROSITE" id="PS50888"/>
    </source>
</evidence>